<reference evidence="1 2" key="1">
    <citation type="journal article" date="2011" name="Stand. Genomic Sci.">
        <title>Complete genome sequence of Haliscomenobacter hydrossis type strain (O).</title>
        <authorList>
            <consortium name="US DOE Joint Genome Institute (JGI-PGF)"/>
            <person name="Daligault H."/>
            <person name="Lapidus A."/>
            <person name="Zeytun A."/>
            <person name="Nolan M."/>
            <person name="Lucas S."/>
            <person name="Del Rio T.G."/>
            <person name="Tice H."/>
            <person name="Cheng J.F."/>
            <person name="Tapia R."/>
            <person name="Han C."/>
            <person name="Goodwin L."/>
            <person name="Pitluck S."/>
            <person name="Liolios K."/>
            <person name="Pagani I."/>
            <person name="Ivanova N."/>
            <person name="Huntemann M."/>
            <person name="Mavromatis K."/>
            <person name="Mikhailova N."/>
            <person name="Pati A."/>
            <person name="Chen A."/>
            <person name="Palaniappan K."/>
            <person name="Land M."/>
            <person name="Hauser L."/>
            <person name="Brambilla E.M."/>
            <person name="Rohde M."/>
            <person name="Verbarg S."/>
            <person name="Goker M."/>
            <person name="Bristow J."/>
            <person name="Eisen J.A."/>
            <person name="Markowitz V."/>
            <person name="Hugenholtz P."/>
            <person name="Kyrpides N.C."/>
            <person name="Klenk H.P."/>
            <person name="Woyke T."/>
        </authorList>
    </citation>
    <scope>NUCLEOTIDE SEQUENCE [LARGE SCALE GENOMIC DNA]</scope>
    <source>
        <strain evidence="2">ATCC 27775 / DSM 1100 / LMG 10767 / O</strain>
    </source>
</reference>
<dbReference type="HOGENOM" id="CLU_1537962_0_0_10"/>
<dbReference type="OrthoDB" id="1348996at2"/>
<dbReference type="STRING" id="760192.Halhy_6423"/>
<gene>
    <name evidence="1" type="ordered locus">Halhy_6423</name>
</gene>
<dbReference type="Proteomes" id="UP000008461">
    <property type="component" value="Chromosome"/>
</dbReference>
<dbReference type="KEGG" id="hhy:Halhy_6423"/>
<dbReference type="RefSeq" id="WP_013768760.1">
    <property type="nucleotide sequence ID" value="NC_015510.1"/>
</dbReference>
<evidence type="ECO:0000313" key="1">
    <source>
        <dbReference type="EMBL" id="AEE54241.1"/>
    </source>
</evidence>
<protein>
    <submittedName>
        <fullName evidence="1">Uncharacterized protein</fullName>
    </submittedName>
</protein>
<dbReference type="EMBL" id="CP002691">
    <property type="protein sequence ID" value="AEE54241.1"/>
    <property type="molecule type" value="Genomic_DNA"/>
</dbReference>
<accession>F4KQ80</accession>
<organism evidence="1 2">
    <name type="scientific">Haliscomenobacter hydrossis (strain ATCC 27775 / DSM 1100 / LMG 10767 / O)</name>
    <dbReference type="NCBI Taxonomy" id="760192"/>
    <lineage>
        <taxon>Bacteria</taxon>
        <taxon>Pseudomonadati</taxon>
        <taxon>Bacteroidota</taxon>
        <taxon>Saprospiria</taxon>
        <taxon>Saprospirales</taxon>
        <taxon>Haliscomenobacteraceae</taxon>
        <taxon>Haliscomenobacter</taxon>
    </lineage>
</organism>
<reference key="2">
    <citation type="submission" date="2011-04" db="EMBL/GenBank/DDBJ databases">
        <title>Complete sequence of chromosome of Haliscomenobacter hydrossis DSM 1100.</title>
        <authorList>
            <consortium name="US DOE Joint Genome Institute (JGI-PGF)"/>
            <person name="Lucas S."/>
            <person name="Han J."/>
            <person name="Lapidus A."/>
            <person name="Bruce D."/>
            <person name="Goodwin L."/>
            <person name="Pitluck S."/>
            <person name="Peters L."/>
            <person name="Kyrpides N."/>
            <person name="Mavromatis K."/>
            <person name="Ivanova N."/>
            <person name="Ovchinnikova G."/>
            <person name="Pagani I."/>
            <person name="Daligault H."/>
            <person name="Detter J.C."/>
            <person name="Han C."/>
            <person name="Land M."/>
            <person name="Hauser L."/>
            <person name="Markowitz V."/>
            <person name="Cheng J.-F."/>
            <person name="Hugenholtz P."/>
            <person name="Woyke T."/>
            <person name="Wu D."/>
            <person name="Verbarg S."/>
            <person name="Frueling A."/>
            <person name="Brambilla E."/>
            <person name="Klenk H.-P."/>
            <person name="Eisen J.A."/>
        </authorList>
    </citation>
    <scope>NUCLEOTIDE SEQUENCE</scope>
    <source>
        <strain>DSM 1100</strain>
    </source>
</reference>
<proteinExistence type="predicted"/>
<dbReference type="AlphaFoldDB" id="F4KQ80"/>
<name>F4KQ80_HALH1</name>
<keyword evidence="2" id="KW-1185">Reference proteome</keyword>
<sequence length="174" mass="19161">MNATMGLMGKILMAIILLSACNCTGRKNSGPAQIDQTLTSSLVEQQIGESNFYIALPTGYFMKETKGLDFSVYYIAATDTTASGNFTAGLYFGDYPSEFQPDSDDCTSETRKGKILNVSKDWTLYNCNGQYTIQTIVDNESGAEGNKRIHAFGRVSKQTELDRILEIFATLVKK</sequence>
<evidence type="ECO:0000313" key="2">
    <source>
        <dbReference type="Proteomes" id="UP000008461"/>
    </source>
</evidence>